<evidence type="ECO:0000259" key="3">
    <source>
        <dbReference type="PROSITE" id="PS51319"/>
    </source>
</evidence>
<dbReference type="InterPro" id="IPR017923">
    <property type="entry name" value="TFIIS_N"/>
</dbReference>
<dbReference type="InterPro" id="IPR035441">
    <property type="entry name" value="TFIIS/LEDGF_dom_sf"/>
</dbReference>
<dbReference type="OrthoDB" id="442019at2759"/>
<dbReference type="Pfam" id="PF08711">
    <property type="entry name" value="Med26"/>
    <property type="match status" value="1"/>
</dbReference>
<dbReference type="Gene3D" id="1.20.930.10">
    <property type="entry name" value="Conserved domain common to transcription factors TFIIS, elongin A, CRSP70"/>
    <property type="match status" value="1"/>
</dbReference>
<feature type="domain" description="TFIIS N-terminal" evidence="3">
    <location>
        <begin position="275"/>
        <end position="356"/>
    </location>
</feature>
<accession>A0A812LW17</accession>
<dbReference type="SUPFAM" id="SSF47676">
    <property type="entry name" value="Conserved domain common to transcription factors TFIIS, elongin A, CRSP70"/>
    <property type="match status" value="1"/>
</dbReference>
<organism evidence="4 5">
    <name type="scientific">Symbiodinium necroappetens</name>
    <dbReference type="NCBI Taxonomy" id="1628268"/>
    <lineage>
        <taxon>Eukaryota</taxon>
        <taxon>Sar</taxon>
        <taxon>Alveolata</taxon>
        <taxon>Dinophyceae</taxon>
        <taxon>Suessiales</taxon>
        <taxon>Symbiodiniaceae</taxon>
        <taxon>Symbiodinium</taxon>
    </lineage>
</organism>
<keyword evidence="1" id="KW-0539">Nucleus</keyword>
<evidence type="ECO:0000313" key="4">
    <source>
        <dbReference type="EMBL" id="CAE7250981.1"/>
    </source>
</evidence>
<comment type="caution">
    <text evidence="4">The sequence shown here is derived from an EMBL/GenBank/DDBJ whole genome shotgun (WGS) entry which is preliminary data.</text>
</comment>
<evidence type="ECO:0000256" key="1">
    <source>
        <dbReference type="PROSITE-ProRule" id="PRU00649"/>
    </source>
</evidence>
<gene>
    <name evidence="4" type="ORF">SNEC2469_LOCUS5198</name>
</gene>
<evidence type="ECO:0000313" key="5">
    <source>
        <dbReference type="Proteomes" id="UP000601435"/>
    </source>
</evidence>
<sequence>MCRSKGRSRNCRSRSSSRSRRSLSGSICVSGAAQLTAGGAAAAVQHIYSSNSISIPSSGALEAFSEQRALKRFWKTANHGVAPGFNNALPVNSECEYHNQYENSLGHPQNLGFSCSLFERTQYYEGEAWKEPELVPEAKAAPGRAESASFAPKKQEVAPIPQIPLNEIRGVLELVQSPGPGHPTEQRGVAFVSGKWQRLAEPGTPSHEAEPVSEKAKLPHMPQGALQREEQSRSAVTRARLAADSSKLQRRASGRARLRQVLLGLTAEDAVPDSEECQRVAKIRDRLKACEKADEALLQLQNLAAMPVDAVVLRQTGIGRVVNDVAKAWKGQEAARQTLAAARELVAKWRAMHRQETDAVDDVSADLEKALWEDLVTEDDVDDSDEEYQARLGAVVQALGSADVRQRAMTRSQTRTVVEEALSAMSSAER</sequence>
<reference evidence="4" key="1">
    <citation type="submission" date="2021-02" db="EMBL/GenBank/DDBJ databases">
        <authorList>
            <person name="Dougan E. K."/>
            <person name="Rhodes N."/>
            <person name="Thang M."/>
            <person name="Chan C."/>
        </authorList>
    </citation>
    <scope>NUCLEOTIDE SEQUENCE</scope>
</reference>
<keyword evidence="5" id="KW-1185">Reference proteome</keyword>
<comment type="subcellular location">
    <subcellularLocation>
        <location evidence="1">Nucleus</location>
    </subcellularLocation>
</comment>
<dbReference type="GO" id="GO:0005634">
    <property type="term" value="C:nucleus"/>
    <property type="evidence" value="ECO:0007669"/>
    <property type="project" value="UniProtKB-SubCell"/>
</dbReference>
<evidence type="ECO:0000256" key="2">
    <source>
        <dbReference type="SAM" id="MobiDB-lite"/>
    </source>
</evidence>
<feature type="compositionally biased region" description="Basic and acidic residues" evidence="2">
    <location>
        <begin position="207"/>
        <end position="217"/>
    </location>
</feature>
<name>A0A812LW17_9DINO</name>
<dbReference type="PROSITE" id="PS51319">
    <property type="entry name" value="TFIIS_N"/>
    <property type="match status" value="1"/>
</dbReference>
<dbReference type="Proteomes" id="UP000601435">
    <property type="component" value="Unassembled WGS sequence"/>
</dbReference>
<dbReference type="AlphaFoldDB" id="A0A812LW17"/>
<protein>
    <recommendedName>
        <fullName evidence="3">TFIIS N-terminal domain-containing protein</fullName>
    </recommendedName>
</protein>
<proteinExistence type="predicted"/>
<feature type="region of interest" description="Disordered" evidence="2">
    <location>
        <begin position="200"/>
        <end position="242"/>
    </location>
</feature>
<dbReference type="EMBL" id="CAJNJA010009826">
    <property type="protein sequence ID" value="CAE7250981.1"/>
    <property type="molecule type" value="Genomic_DNA"/>
</dbReference>